<name>A0A5Q3Q5T3_9PSEU</name>
<protein>
    <recommendedName>
        <fullName evidence="2">Bacterial toxin 44 domain-containing protein</fullName>
    </recommendedName>
</protein>
<proteinExistence type="predicted"/>
<dbReference type="EMBL" id="CP045929">
    <property type="protein sequence ID" value="QGK69703.1"/>
    <property type="molecule type" value="Genomic_DNA"/>
</dbReference>
<dbReference type="KEGG" id="sace:GIY23_09400"/>
<dbReference type="Proteomes" id="UP000371041">
    <property type="component" value="Chromosome"/>
</dbReference>
<feature type="domain" description="Bacterial toxin 44" evidence="2">
    <location>
        <begin position="257"/>
        <end position="350"/>
    </location>
</feature>
<sequence length="388" mass="43502">MLRINSCVRHRFGRQHRFKESRMAKSIPEGPEAGSVTGGPDPEVARVVYAVGEDMDVSDKVLLAAFEAALVESGMRNLDYGDRDSVGVFQQRPSQGWGSASDCMKVPYASRQFCTRAQEAEKDDPKLSAGELAQVVQRSAYPDRYGKVEDRARALVEYAKKTCATEATRARDDRAPDWAERSEGRFTQTLEYMYDELRTNQNAPLTWAIWMLNKPWAPDVDPADIAARLFDGATWTKWLELLDDAADRPSAFVLFGVMVAPGMPWDHKPKIQRMFDLNSNNSDELYFKIPDDSAGREVFYDIWSNMHYGYVGRAAGFDEGPLHAAPQLPGTGEHDPGDVITMQAGMDLWDEHGDEMTVGQFSAKVYATIDELDAATPNLDQVRKWTKP</sequence>
<dbReference type="RefSeq" id="WP_154076297.1">
    <property type="nucleotide sequence ID" value="NZ_CP045929.1"/>
</dbReference>
<dbReference type="Pfam" id="PF15607">
    <property type="entry name" value="Ntox44"/>
    <property type="match status" value="1"/>
</dbReference>
<evidence type="ECO:0000313" key="4">
    <source>
        <dbReference type="Proteomes" id="UP000371041"/>
    </source>
</evidence>
<organism evidence="3 4">
    <name type="scientific">Allosaccharopolyspora coralli</name>
    <dbReference type="NCBI Taxonomy" id="2665642"/>
    <lineage>
        <taxon>Bacteria</taxon>
        <taxon>Bacillati</taxon>
        <taxon>Actinomycetota</taxon>
        <taxon>Actinomycetes</taxon>
        <taxon>Pseudonocardiales</taxon>
        <taxon>Pseudonocardiaceae</taxon>
        <taxon>Allosaccharopolyspora</taxon>
    </lineage>
</organism>
<feature type="region of interest" description="Disordered" evidence="1">
    <location>
        <begin position="19"/>
        <end position="39"/>
    </location>
</feature>
<dbReference type="AlphaFoldDB" id="A0A5Q3Q5T3"/>
<accession>A0A5Q3Q5T3</accession>
<keyword evidence="4" id="KW-1185">Reference proteome</keyword>
<gene>
    <name evidence="3" type="ORF">GIY23_09400</name>
</gene>
<evidence type="ECO:0000259" key="2">
    <source>
        <dbReference type="Pfam" id="PF15607"/>
    </source>
</evidence>
<evidence type="ECO:0000256" key="1">
    <source>
        <dbReference type="SAM" id="MobiDB-lite"/>
    </source>
</evidence>
<evidence type="ECO:0000313" key="3">
    <source>
        <dbReference type="EMBL" id="QGK69703.1"/>
    </source>
</evidence>
<reference evidence="4" key="1">
    <citation type="submission" date="2019-11" db="EMBL/GenBank/DDBJ databases">
        <title>The complete genome sequence of Saccharopolyspora sp. E2A.</title>
        <authorList>
            <person name="Zhang G."/>
        </authorList>
    </citation>
    <scope>NUCLEOTIDE SEQUENCE [LARGE SCALE GENOMIC DNA]</scope>
    <source>
        <strain evidence="4">E2A</strain>
    </source>
</reference>
<dbReference type="InterPro" id="IPR028946">
    <property type="entry name" value="Ntox44"/>
</dbReference>